<name>R0KXC9_NOSB1</name>
<feature type="compositionally biased region" description="Basic and acidic residues" evidence="1">
    <location>
        <begin position="1"/>
        <end position="18"/>
    </location>
</feature>
<dbReference type="Proteomes" id="UP000016927">
    <property type="component" value="Unassembled WGS sequence"/>
</dbReference>
<evidence type="ECO:0000313" key="3">
    <source>
        <dbReference type="Proteomes" id="UP000016927"/>
    </source>
</evidence>
<dbReference type="EMBL" id="KB908910">
    <property type="protein sequence ID" value="EOB15556.1"/>
    <property type="molecule type" value="Genomic_DNA"/>
</dbReference>
<feature type="region of interest" description="Disordered" evidence="1">
    <location>
        <begin position="1"/>
        <end position="41"/>
    </location>
</feature>
<protein>
    <submittedName>
        <fullName evidence="2">Uncharacterized protein</fullName>
    </submittedName>
</protein>
<evidence type="ECO:0000256" key="1">
    <source>
        <dbReference type="SAM" id="MobiDB-lite"/>
    </source>
</evidence>
<sequence length="69" mass="8068">MKQGMDSELKNDSKKDEELSGYAFDDEYTAENIPDESPYDENDAIISSEWISEYWYSIRNRKPAINVPQ</sequence>
<dbReference type="VEuPathDB" id="MicrosporidiaDB:NBO_2g0048"/>
<gene>
    <name evidence="2" type="ORF">NBO_2g0048</name>
</gene>
<keyword evidence="3" id="KW-1185">Reference proteome</keyword>
<proteinExistence type="predicted"/>
<reference evidence="2 3" key="1">
    <citation type="journal article" date="2013" name="BMC Genomics">
        <title>Comparative genomics of parasitic silkworm microsporidia reveal an association between genome expansion and host adaptation.</title>
        <authorList>
            <person name="Pan G."/>
            <person name="Xu J."/>
            <person name="Li T."/>
            <person name="Xia Q."/>
            <person name="Liu S.L."/>
            <person name="Zhang G."/>
            <person name="Li S."/>
            <person name="Li C."/>
            <person name="Liu H."/>
            <person name="Yang L."/>
            <person name="Liu T."/>
            <person name="Zhang X."/>
            <person name="Wu Z."/>
            <person name="Fan W."/>
            <person name="Dang X."/>
            <person name="Xiang H."/>
            <person name="Tao M."/>
            <person name="Li Y."/>
            <person name="Hu J."/>
            <person name="Li Z."/>
            <person name="Lin L."/>
            <person name="Luo J."/>
            <person name="Geng L."/>
            <person name="Wang L."/>
            <person name="Long M."/>
            <person name="Wan Y."/>
            <person name="He N."/>
            <person name="Zhang Z."/>
            <person name="Lu C."/>
            <person name="Keeling P.J."/>
            <person name="Wang J."/>
            <person name="Xiang Z."/>
            <person name="Zhou Z."/>
        </authorList>
    </citation>
    <scope>NUCLEOTIDE SEQUENCE [LARGE SCALE GENOMIC DNA]</scope>
    <source>
        <strain evidence="3">CQ1 / CVCC 102059</strain>
    </source>
</reference>
<dbReference type="HOGENOM" id="CLU_2776585_0_0_1"/>
<feature type="compositionally biased region" description="Acidic residues" evidence="1">
    <location>
        <begin position="24"/>
        <end position="41"/>
    </location>
</feature>
<evidence type="ECO:0000313" key="2">
    <source>
        <dbReference type="EMBL" id="EOB15556.1"/>
    </source>
</evidence>
<dbReference type="AlphaFoldDB" id="R0KXC9"/>
<accession>R0KXC9</accession>
<organism evidence="2 3">
    <name type="scientific">Nosema bombycis (strain CQ1 / CVCC 102059)</name>
    <name type="common">Microsporidian parasite</name>
    <name type="synonym">Pebrine of silkworm</name>
    <dbReference type="NCBI Taxonomy" id="578461"/>
    <lineage>
        <taxon>Eukaryota</taxon>
        <taxon>Fungi</taxon>
        <taxon>Fungi incertae sedis</taxon>
        <taxon>Microsporidia</taxon>
        <taxon>Nosematidae</taxon>
        <taxon>Nosema</taxon>
    </lineage>
</organism>